<dbReference type="EMBL" id="VCAZ01000122">
    <property type="protein sequence ID" value="TSV02064.1"/>
    <property type="molecule type" value="Genomic_DNA"/>
</dbReference>
<proteinExistence type="predicted"/>
<dbReference type="PANTHER" id="PTHR46887">
    <property type="entry name" value="TANDEM C2 DOMAINS NUCLEAR PROTEIN"/>
    <property type="match status" value="1"/>
</dbReference>
<organism evidence="2 3">
    <name type="scientific">Bagarius yarrelli</name>
    <name type="common">Goonch</name>
    <name type="synonym">Bagrus yarrelli</name>
    <dbReference type="NCBI Taxonomy" id="175774"/>
    <lineage>
        <taxon>Eukaryota</taxon>
        <taxon>Metazoa</taxon>
        <taxon>Chordata</taxon>
        <taxon>Craniata</taxon>
        <taxon>Vertebrata</taxon>
        <taxon>Euteleostomi</taxon>
        <taxon>Actinopterygii</taxon>
        <taxon>Neopterygii</taxon>
        <taxon>Teleostei</taxon>
        <taxon>Ostariophysi</taxon>
        <taxon>Siluriformes</taxon>
        <taxon>Sisoridae</taxon>
        <taxon>Sisorinae</taxon>
        <taxon>Bagarius</taxon>
    </lineage>
</organism>
<dbReference type="OrthoDB" id="9936710at2759"/>
<dbReference type="InterPro" id="IPR030542">
    <property type="entry name" value="Tac2-N"/>
</dbReference>
<dbReference type="InterPro" id="IPR035892">
    <property type="entry name" value="C2_domain_sf"/>
</dbReference>
<dbReference type="InterPro" id="IPR000008">
    <property type="entry name" value="C2_dom"/>
</dbReference>
<evidence type="ECO:0000259" key="1">
    <source>
        <dbReference type="PROSITE" id="PS50004"/>
    </source>
</evidence>
<dbReference type="SUPFAM" id="SSF49562">
    <property type="entry name" value="C2 domain (Calcium/lipid-binding domain, CaLB)"/>
    <property type="match status" value="2"/>
</dbReference>
<evidence type="ECO:0000313" key="2">
    <source>
        <dbReference type="EMBL" id="TSV02064.1"/>
    </source>
</evidence>
<gene>
    <name evidence="2" type="ORF">Baya_12984</name>
</gene>
<accession>A0A556V4X6</accession>
<evidence type="ECO:0000313" key="3">
    <source>
        <dbReference type="Proteomes" id="UP000319801"/>
    </source>
</evidence>
<dbReference type="Gene3D" id="2.60.40.150">
    <property type="entry name" value="C2 domain"/>
    <property type="match status" value="1"/>
</dbReference>
<dbReference type="Pfam" id="PF00168">
    <property type="entry name" value="C2"/>
    <property type="match status" value="1"/>
</dbReference>
<reference evidence="2 3" key="1">
    <citation type="journal article" date="2019" name="Genome Biol. Evol.">
        <title>Whole-Genome Sequencing of the Giant Devil Catfish, Bagarius yarrelli.</title>
        <authorList>
            <person name="Jiang W."/>
            <person name="Lv Y."/>
            <person name="Cheng L."/>
            <person name="Yang K."/>
            <person name="Chao B."/>
            <person name="Wang X."/>
            <person name="Li Y."/>
            <person name="Pan X."/>
            <person name="You X."/>
            <person name="Zhang Y."/>
            <person name="Yang J."/>
            <person name="Li J."/>
            <person name="Zhang X."/>
            <person name="Liu S."/>
            <person name="Sun C."/>
            <person name="Yang J."/>
            <person name="Shi Q."/>
        </authorList>
    </citation>
    <scope>NUCLEOTIDE SEQUENCE [LARGE SCALE GENOMIC DNA]</scope>
    <source>
        <strain evidence="2">JWS20170419001</strain>
        <tissue evidence="2">Muscle</tissue>
    </source>
</reference>
<keyword evidence="3" id="KW-1185">Reference proteome</keyword>
<dbReference type="PANTHER" id="PTHR46887:SF1">
    <property type="entry name" value="TANDEM C2 DOMAINS NUCLEAR PROTEIN"/>
    <property type="match status" value="1"/>
</dbReference>
<dbReference type="Proteomes" id="UP000319801">
    <property type="component" value="Unassembled WGS sequence"/>
</dbReference>
<sequence>MGVSEDYLLSKLPPDGKEIPFVLPSFRSSYIQPQEMQYSSYQTGLHGSARATFADRKAELSSAGQFTYDPTSPFNPGHVISYVSPKCMRRPFVKGGHVSESITVSSDERDRDLGKVCVRVSYQEAVEQVWITLVQDLVFMETFVFMLNLEQLRGSAVVLRLQTHNPRKRTQGECVLSLRTLASQETEHWLELSAPCKTRVCHAELQIATCFQPVSNRIQLQILSAQNIPSSSSLLTQSFFVKVEMFSKERFITKRKTKLVKPSGGKVQWAESVLLPITSQNNNVQLSVKLYSRGSLRRKYLLGQVVLGFDSSSPDAVQQWTDSITHPEKVVTAWHRLSHS</sequence>
<dbReference type="AlphaFoldDB" id="A0A556V4X6"/>
<comment type="caution">
    <text evidence="2">The sequence shown here is derived from an EMBL/GenBank/DDBJ whole genome shotgun (WGS) entry which is preliminary data.</text>
</comment>
<dbReference type="PROSITE" id="PS50004">
    <property type="entry name" value="C2"/>
    <property type="match status" value="1"/>
</dbReference>
<dbReference type="GO" id="GO:0005634">
    <property type="term" value="C:nucleus"/>
    <property type="evidence" value="ECO:0007669"/>
    <property type="project" value="InterPro"/>
</dbReference>
<name>A0A556V4X6_BAGYA</name>
<protein>
    <submittedName>
        <fullName evidence="2">Tandem C2 domains nuclear protein</fullName>
    </submittedName>
</protein>
<feature type="domain" description="C2" evidence="1">
    <location>
        <begin position="201"/>
        <end position="325"/>
    </location>
</feature>